<dbReference type="InterPro" id="IPR051923">
    <property type="entry name" value="Glycosyl_Hydrolase_39"/>
</dbReference>
<dbReference type="PANTHER" id="PTHR12631:SF10">
    <property type="entry name" value="BETA-XYLOSIDASE-LIKE PROTEIN-RELATED"/>
    <property type="match status" value="1"/>
</dbReference>
<dbReference type="Gene3D" id="3.20.20.80">
    <property type="entry name" value="Glycosidases"/>
    <property type="match status" value="1"/>
</dbReference>
<feature type="signal peptide" evidence="1">
    <location>
        <begin position="1"/>
        <end position="26"/>
    </location>
</feature>
<name>A0A858R795_9PROT</name>
<evidence type="ECO:0000313" key="2">
    <source>
        <dbReference type="EMBL" id="QJE73275.1"/>
    </source>
</evidence>
<accession>A0A858R795</accession>
<dbReference type="KEGG" id="acru:HHL28_09385"/>
<dbReference type="GO" id="GO:0004553">
    <property type="term" value="F:hydrolase activity, hydrolyzing O-glycosyl compounds"/>
    <property type="evidence" value="ECO:0007669"/>
    <property type="project" value="TreeGrafter"/>
</dbReference>
<feature type="chain" id="PRO_5032479170" description="Asl1-like glycosyl hydrolase catalytic domain-containing protein" evidence="1">
    <location>
        <begin position="27"/>
        <end position="702"/>
    </location>
</feature>
<keyword evidence="1" id="KW-0732">Signal</keyword>
<sequence>MRPRPESRRAVAWGLALALLSGSAMADVRLETGRFGNVFAPGEEGTVRVLTDAPSFTWTLTDFDGKTVDSGQGKAQGGAAALPRRWQVPGYYELAVEAGGQTATTSLAVVPKPEGKGPARFGVMTHFAQGWETDIVPLIARLGVNHVRDELYWAQVEKEKGRYAVPDRYRAYMQALGAAGITPLVVLSFENKHYDDGQTPHTAAGHRGFANYARFLAQTFRGQVPAVEVWNEYNGSFCKGPCKQDRPGTYVAMLAETYRTLKADRPDLVVAGGAAVLLPQPWFQALFDKGALDNMDAVAIHPYRPIPEGLEDDLEVLQRQIRDANGGRPKPVWATEVGRRDPSPQGRHNAARYMVKISAILLTGGVDRVYWYLLRDYDKFGGMGLVRSADDPMGMYAPAPTYPAYATLVAKLGTAEPMGRVKTDPRTRLYRFDAGGAARHVAWSSDGPSVLEAEASGPLTLTTPVGATTQVQPKGGRVTLTLDETPVYIDGPLGAVKEPGRKPLLADSRLDFAGSQGAKGWTYTTLAVAPPDAAGQPAALAAKADGNLDPACPLPEGRADIAARRAAESDPLEWKANEWSTTWRGKVPFLEVTPQGGHPGVTKGQQVWVVRNWTAETGGPVLLKGRANRSSSRGDGTCALMLLDGKPVWSALLGGEGRPGQARFSVPETLKPGTTLTLAITPGPGLDVNNDSTSFEVQVEAR</sequence>
<dbReference type="PANTHER" id="PTHR12631">
    <property type="entry name" value="ALPHA-L-IDURONIDASE"/>
    <property type="match status" value="1"/>
</dbReference>
<protein>
    <recommendedName>
        <fullName evidence="4">Asl1-like glycosyl hydrolase catalytic domain-containing protein</fullName>
    </recommendedName>
</protein>
<organism evidence="2 3">
    <name type="scientific">Aerophototrophica crusticola</name>
    <dbReference type="NCBI Taxonomy" id="1709002"/>
    <lineage>
        <taxon>Bacteria</taxon>
        <taxon>Pseudomonadati</taxon>
        <taxon>Pseudomonadota</taxon>
        <taxon>Alphaproteobacteria</taxon>
        <taxon>Rhodospirillales</taxon>
        <taxon>Rhodospirillaceae</taxon>
        <taxon>Aerophototrophica</taxon>
    </lineage>
</organism>
<dbReference type="InterPro" id="IPR017853">
    <property type="entry name" value="GH"/>
</dbReference>
<dbReference type="AlphaFoldDB" id="A0A858R795"/>
<reference evidence="2" key="1">
    <citation type="submission" date="2020-04" db="EMBL/GenBank/DDBJ databases">
        <title>A desert anoxygenic phototrophic bacterium fixes CO2 using RubisCO under aerobic conditions.</title>
        <authorList>
            <person name="Tang K."/>
        </authorList>
    </citation>
    <scope>NUCLEOTIDE SEQUENCE [LARGE SCALE GENOMIC DNA]</scope>
    <source>
        <strain evidence="2">MIMtkB3</strain>
    </source>
</reference>
<evidence type="ECO:0000256" key="1">
    <source>
        <dbReference type="SAM" id="SignalP"/>
    </source>
</evidence>
<dbReference type="SUPFAM" id="SSF51445">
    <property type="entry name" value="(Trans)glycosidases"/>
    <property type="match status" value="1"/>
</dbReference>
<dbReference type="Proteomes" id="UP000501891">
    <property type="component" value="Chromosome"/>
</dbReference>
<evidence type="ECO:0008006" key="4">
    <source>
        <dbReference type="Google" id="ProtNLM"/>
    </source>
</evidence>
<dbReference type="EMBL" id="CP051775">
    <property type="protein sequence ID" value="QJE73275.1"/>
    <property type="molecule type" value="Genomic_DNA"/>
</dbReference>
<evidence type="ECO:0000313" key="3">
    <source>
        <dbReference type="Proteomes" id="UP000501891"/>
    </source>
</evidence>
<proteinExistence type="predicted"/>
<keyword evidence="3" id="KW-1185">Reference proteome</keyword>
<gene>
    <name evidence="2" type="ORF">HHL28_09385</name>
</gene>